<dbReference type="GO" id="GO:0006508">
    <property type="term" value="P:proteolysis"/>
    <property type="evidence" value="ECO:0007669"/>
    <property type="project" value="UniProtKB-KW"/>
</dbReference>
<dbReference type="AlphaFoldDB" id="A0A2I7K9A6"/>
<name>A0A2I7K9A6_9RHOB</name>
<reference evidence="6 7" key="1">
    <citation type="journal article" date="2017" name="Front. Microbiol.">
        <title>Phaeobacter piscinae sp. nov., a species of the Roseobacter group and potential aquaculture probiont.</title>
        <authorList>
            <person name="Sonnenschein E.C."/>
            <person name="Phippen C.B.W."/>
            <person name="Nielsen K.F."/>
            <person name="Mateiu R.V."/>
            <person name="Melchiorsen J."/>
            <person name="Gram L."/>
            <person name="Overmann J."/>
            <person name="Freese H.M."/>
        </authorList>
    </citation>
    <scope>NUCLEOTIDE SEQUENCE [LARGE SCALE GENOMIC DNA]</scope>
    <source>
        <strain evidence="6 7">P88</strain>
    </source>
</reference>
<dbReference type="InterPro" id="IPR038765">
    <property type="entry name" value="Papain-like_cys_pep_sf"/>
</dbReference>
<organism evidence="6 7">
    <name type="scientific">Phaeobacter inhibens</name>
    <dbReference type="NCBI Taxonomy" id="221822"/>
    <lineage>
        <taxon>Bacteria</taxon>
        <taxon>Pseudomonadati</taxon>
        <taxon>Pseudomonadota</taxon>
        <taxon>Alphaproteobacteria</taxon>
        <taxon>Rhodobacterales</taxon>
        <taxon>Roseobacteraceae</taxon>
        <taxon>Phaeobacter</taxon>
    </lineage>
</organism>
<evidence type="ECO:0000256" key="3">
    <source>
        <dbReference type="ARBA" id="ARBA00022801"/>
    </source>
</evidence>
<accession>A0A2I7K9A6</accession>
<dbReference type="InterPro" id="IPR000064">
    <property type="entry name" value="NLP_P60_dom"/>
</dbReference>
<keyword evidence="2" id="KW-0645">Protease</keyword>
<comment type="similarity">
    <text evidence="1">Belongs to the peptidase C40 family.</text>
</comment>
<dbReference type="Proteomes" id="UP000236447">
    <property type="component" value="Chromosome"/>
</dbReference>
<gene>
    <name evidence="6" type="ORF">PhaeoP88_01828</name>
</gene>
<keyword evidence="4" id="KW-0788">Thiol protease</keyword>
<dbReference type="Gene3D" id="3.90.1720.10">
    <property type="entry name" value="endopeptidase domain like (from Nostoc punctiforme)"/>
    <property type="match status" value="1"/>
</dbReference>
<evidence type="ECO:0000256" key="1">
    <source>
        <dbReference type="ARBA" id="ARBA00007074"/>
    </source>
</evidence>
<keyword evidence="3" id="KW-0378">Hydrolase</keyword>
<reference evidence="6 7" key="2">
    <citation type="journal article" date="2017" name="Genome Biol. Evol.">
        <title>Trajectories and Drivers of Genome Evolution in Surface-Associated Marine Phaeobacter.</title>
        <authorList>
            <person name="Freese H.M."/>
            <person name="Sikorski J."/>
            <person name="Bunk B."/>
            <person name="Scheuner C."/>
            <person name="Meier-Kolthoff J.P."/>
            <person name="Sproer C."/>
            <person name="Gram L."/>
            <person name="Overmann J."/>
        </authorList>
    </citation>
    <scope>NUCLEOTIDE SEQUENCE [LARGE SCALE GENOMIC DNA]</scope>
    <source>
        <strain evidence="6 7">P88</strain>
    </source>
</reference>
<dbReference type="SUPFAM" id="SSF54001">
    <property type="entry name" value="Cysteine proteinases"/>
    <property type="match status" value="1"/>
</dbReference>
<protein>
    <submittedName>
        <fullName evidence="6">Putative phage cell wall peptidase, NlpC/P60 family</fullName>
    </submittedName>
</protein>
<sequence>MSGARGISRAELVAAARGWLGTPYVHQAARRGAGCDCLGLIRGLWREVYGQEPEAVPGYTMDWSEPQGEEALWQAALRHLSPRPLEDVRAGDVILFRMRRGAVAKHIALQTETGTMPRFIHAYSGHGVVESALSQPWRRRIVARFSFPDVDADEVT</sequence>
<evidence type="ECO:0000313" key="6">
    <source>
        <dbReference type="EMBL" id="AUQ99199.1"/>
    </source>
</evidence>
<evidence type="ECO:0000313" key="7">
    <source>
        <dbReference type="Proteomes" id="UP000236447"/>
    </source>
</evidence>
<dbReference type="Pfam" id="PF00877">
    <property type="entry name" value="NLPC_P60"/>
    <property type="match status" value="1"/>
</dbReference>
<feature type="domain" description="NlpC/P60" evidence="5">
    <location>
        <begin position="6"/>
        <end position="148"/>
    </location>
</feature>
<evidence type="ECO:0000256" key="4">
    <source>
        <dbReference type="ARBA" id="ARBA00022807"/>
    </source>
</evidence>
<dbReference type="GO" id="GO:0008234">
    <property type="term" value="F:cysteine-type peptidase activity"/>
    <property type="evidence" value="ECO:0007669"/>
    <property type="project" value="UniProtKB-KW"/>
</dbReference>
<dbReference type="InterPro" id="IPR011929">
    <property type="entry name" value="Phage_pept_NlpC/P60"/>
</dbReference>
<evidence type="ECO:0000256" key="2">
    <source>
        <dbReference type="ARBA" id="ARBA00022670"/>
    </source>
</evidence>
<dbReference type="RefSeq" id="WP_102883519.1">
    <property type="nucleotide sequence ID" value="NZ_CP010725.1"/>
</dbReference>
<proteinExistence type="inferred from homology"/>
<evidence type="ECO:0000259" key="5">
    <source>
        <dbReference type="PROSITE" id="PS51935"/>
    </source>
</evidence>
<dbReference type="EMBL" id="CP010725">
    <property type="protein sequence ID" value="AUQ99199.1"/>
    <property type="molecule type" value="Genomic_DNA"/>
</dbReference>
<dbReference type="PROSITE" id="PS51935">
    <property type="entry name" value="NLPC_P60"/>
    <property type="match status" value="1"/>
</dbReference>
<dbReference type="NCBIfam" id="TIGR02219">
    <property type="entry name" value="phage_NlpC_fam"/>
    <property type="match status" value="1"/>
</dbReference>